<reference evidence="2" key="1">
    <citation type="journal article" date="2019" name="Int. J. Syst. Evol. Microbiol.">
        <title>The Global Catalogue of Microorganisms (GCM) 10K type strain sequencing project: providing services to taxonomists for standard genome sequencing and annotation.</title>
        <authorList>
            <consortium name="The Broad Institute Genomics Platform"/>
            <consortium name="The Broad Institute Genome Sequencing Center for Infectious Disease"/>
            <person name="Wu L."/>
            <person name="Ma J."/>
        </authorList>
    </citation>
    <scope>NUCLEOTIDE SEQUENCE [LARGE SCALE GENOMIC DNA]</scope>
    <source>
        <strain evidence="2">JCM 11136</strain>
    </source>
</reference>
<dbReference type="EMBL" id="BAAAHQ010000012">
    <property type="protein sequence ID" value="GAA0926823.1"/>
    <property type="molecule type" value="Genomic_DNA"/>
</dbReference>
<protein>
    <recommendedName>
        <fullName evidence="3">SUKH-4 immunity protein of toxin-antitoxin system</fullName>
    </recommendedName>
</protein>
<dbReference type="Pfam" id="PF14435">
    <property type="entry name" value="SUKH-4"/>
    <property type="match status" value="1"/>
</dbReference>
<dbReference type="Proteomes" id="UP001501578">
    <property type="component" value="Unassembled WGS sequence"/>
</dbReference>
<comment type="caution">
    <text evidence="1">The sequence shown here is derived from an EMBL/GenBank/DDBJ whole genome shotgun (WGS) entry which is preliminary data.</text>
</comment>
<evidence type="ECO:0000313" key="1">
    <source>
        <dbReference type="EMBL" id="GAA0926823.1"/>
    </source>
</evidence>
<name>A0ABP3ZWZ2_9ACTN</name>
<organism evidence="1 2">
    <name type="scientific">Nonomuraea longicatena</name>
    <dbReference type="NCBI Taxonomy" id="83682"/>
    <lineage>
        <taxon>Bacteria</taxon>
        <taxon>Bacillati</taxon>
        <taxon>Actinomycetota</taxon>
        <taxon>Actinomycetes</taxon>
        <taxon>Streptosporangiales</taxon>
        <taxon>Streptosporangiaceae</taxon>
        <taxon>Nonomuraea</taxon>
    </lineage>
</organism>
<evidence type="ECO:0000313" key="2">
    <source>
        <dbReference type="Proteomes" id="UP001501578"/>
    </source>
</evidence>
<evidence type="ECO:0008006" key="3">
    <source>
        <dbReference type="Google" id="ProtNLM"/>
    </source>
</evidence>
<keyword evidence="2" id="KW-1185">Reference proteome</keyword>
<proteinExistence type="predicted"/>
<sequence>MFLDAHAHRHVGRLAQDLIHPVLEDPRACVLVEVRDPAELGLDIPHYVLDLDDPRCTDRDAFDAWYGEQSGGLPGPFTADQVYPNLGMAAVAARARGADPGTGPLAERVARAWTDGLTPAARAAASVLSLAVAPVGRAAWWLLHTRRTVDQDGFETASRGVDEAAAALPTAGPGLPAYAIPLPELAERLAPPAAERPGAHRDLAAVARSWQEITGFDEIAWDYLPLEEHLYLAGVEEVAPAAPYRPPVRVTRALLEETFGADGLVRLRPEQVHPRITHAPTRDFLTDVGLPAKGLHTPWAGLRCVAPVAEQWEQEDLRRLRACPELPEPDSVFMIDTMDDDWRLLLDGATGIVHEFRLRRGQVHRAHRSIESYAYCVHAVCRWANPGTHDDAECWVALNLMIELYAYEPLLVGSEDDRCWPLELGALYNGYTDLGAF</sequence>
<gene>
    <name evidence="1" type="ORF">GCM10009560_29000</name>
</gene>
<dbReference type="RefSeq" id="WP_343950357.1">
    <property type="nucleotide sequence ID" value="NZ_BAAAHQ010000012.1"/>
</dbReference>
<dbReference type="InterPro" id="IPR025851">
    <property type="entry name" value="SUKH-4"/>
</dbReference>
<accession>A0ABP3ZWZ2</accession>